<dbReference type="InterPro" id="IPR019207">
    <property type="entry name" value="DUF2092"/>
</dbReference>
<feature type="chain" id="PRO_5039727884" evidence="1">
    <location>
        <begin position="32"/>
        <end position="370"/>
    </location>
</feature>
<feature type="signal peptide" evidence="1">
    <location>
        <begin position="1"/>
        <end position="31"/>
    </location>
</feature>
<organism evidence="2 3">
    <name type="scientific">Pengzhenrongella frigida</name>
    <dbReference type="NCBI Taxonomy" id="1259133"/>
    <lineage>
        <taxon>Bacteria</taxon>
        <taxon>Bacillati</taxon>
        <taxon>Actinomycetota</taxon>
        <taxon>Actinomycetes</taxon>
        <taxon>Micrococcales</taxon>
        <taxon>Pengzhenrongella</taxon>
    </lineage>
</organism>
<dbReference type="InterPro" id="IPR052944">
    <property type="entry name" value="Sporulation_related"/>
</dbReference>
<dbReference type="RefSeq" id="WP_130103573.1">
    <property type="nucleotide sequence ID" value="NZ_SDWW01000042.1"/>
</dbReference>
<dbReference type="Proteomes" id="UP000293764">
    <property type="component" value="Unassembled WGS sequence"/>
</dbReference>
<evidence type="ECO:0000256" key="1">
    <source>
        <dbReference type="SAM" id="SignalP"/>
    </source>
</evidence>
<keyword evidence="1" id="KW-0732">Signal</keyword>
<evidence type="ECO:0000313" key="2">
    <source>
        <dbReference type="EMBL" id="RYV50097.1"/>
    </source>
</evidence>
<proteinExistence type="predicted"/>
<dbReference type="SUPFAM" id="SSF89392">
    <property type="entry name" value="Prokaryotic lipoproteins and lipoprotein localization factors"/>
    <property type="match status" value="1"/>
</dbReference>
<dbReference type="PANTHER" id="PTHR37507:SF2">
    <property type="entry name" value="SPORULATION PROTEIN YDCC"/>
    <property type="match status" value="1"/>
</dbReference>
<comment type="caution">
    <text evidence="2">The sequence shown here is derived from an EMBL/GenBank/DDBJ whole genome shotgun (WGS) entry which is preliminary data.</text>
</comment>
<dbReference type="AlphaFoldDB" id="A0A4Q5N0S2"/>
<dbReference type="Gene3D" id="2.50.20.10">
    <property type="entry name" value="Lipoprotein localisation LolA/LolB/LppX"/>
    <property type="match status" value="1"/>
</dbReference>
<gene>
    <name evidence="2" type="ORF">EUA98_15355</name>
</gene>
<dbReference type="EMBL" id="SDWW01000042">
    <property type="protein sequence ID" value="RYV50097.1"/>
    <property type="molecule type" value="Genomic_DNA"/>
</dbReference>
<accession>A0A4Q5N0S2</accession>
<name>A0A4Q5N0S2_9MICO</name>
<reference evidence="2 3" key="1">
    <citation type="submission" date="2019-01" db="EMBL/GenBank/DDBJ databases">
        <title>Novel species of Cellulomonas.</title>
        <authorList>
            <person name="Liu Q."/>
            <person name="Xin Y.-H."/>
        </authorList>
    </citation>
    <scope>NUCLEOTIDE SEQUENCE [LARGE SCALE GENOMIC DNA]</scope>
    <source>
        <strain evidence="2 3">HLT2-17</strain>
    </source>
</reference>
<sequence>MTRTWQRWLPALVVPTLIGAGALVNASQAGATVDLPDRTAAQVLAMIGESSVDALSGTLEQTSDLGLPELPTEATGAGGGTGTGGAALELLTGSHTARVYLDGPSRLRVQVLDTLAERDAIRNEREIWLYSSADNAATHIVAPADQAPADESADRTTDEQTMPGHVGTPAEVAEELLAAIDPSTRVTVGTDTVVAGRSAYELVLTPRTTQTLVGSVSIAVDSETGLPLSVAVTARGQDEPAFRIAFTQIDLSTPPAARFEFTPPPGATVTELVPDLPSAIPESGIPGSTTLLGIGRPTVSGSGWDAVVEMPLGLAATVLTDSPLLEQLTHATAGGRVLESALITVLVTDDGRILVGPVPPERLLAAAGTR</sequence>
<dbReference type="Pfam" id="PF09865">
    <property type="entry name" value="DUF2092"/>
    <property type="match status" value="1"/>
</dbReference>
<dbReference type="OrthoDB" id="4822274at2"/>
<dbReference type="InterPro" id="IPR029046">
    <property type="entry name" value="LolA/LolB/LppX"/>
</dbReference>
<evidence type="ECO:0000313" key="3">
    <source>
        <dbReference type="Proteomes" id="UP000293764"/>
    </source>
</evidence>
<dbReference type="PANTHER" id="PTHR37507">
    <property type="entry name" value="SPORULATION PROTEIN YDCC"/>
    <property type="match status" value="1"/>
</dbReference>
<keyword evidence="3" id="KW-1185">Reference proteome</keyword>
<protein>
    <submittedName>
        <fullName evidence="2">DUF2092 domain-containing protein</fullName>
    </submittedName>
</protein>